<dbReference type="SMART" id="SM00860">
    <property type="entry name" value="SMI1_KNR4"/>
    <property type="match status" value="1"/>
</dbReference>
<evidence type="ECO:0000313" key="3">
    <source>
        <dbReference type="Proteomes" id="UP001312865"/>
    </source>
</evidence>
<dbReference type="EMBL" id="JBBAXC010000005">
    <property type="protein sequence ID" value="MEI5906969.1"/>
    <property type="molecule type" value="Genomic_DNA"/>
</dbReference>
<evidence type="ECO:0000313" key="2">
    <source>
        <dbReference type="EMBL" id="MEI5906969.1"/>
    </source>
</evidence>
<dbReference type="InterPro" id="IPR037883">
    <property type="entry name" value="Knr4/Smi1-like_sf"/>
</dbReference>
<dbReference type="SUPFAM" id="SSF160631">
    <property type="entry name" value="SMI1/KNR4-like"/>
    <property type="match status" value="1"/>
</dbReference>
<reference evidence="2 3" key="1">
    <citation type="journal article" date="2018" name="J. Microbiol.">
        <title>Bacillus spongiae sp. nov., isolated from sponge of Jeju Island.</title>
        <authorList>
            <person name="Lee G.E."/>
            <person name="Im W.T."/>
            <person name="Park J.S."/>
        </authorList>
    </citation>
    <scope>NUCLEOTIDE SEQUENCE [LARGE SCALE GENOMIC DNA]</scope>
    <source>
        <strain evidence="2 3">135PIL107-10</strain>
    </source>
</reference>
<evidence type="ECO:0000259" key="1">
    <source>
        <dbReference type="SMART" id="SM00860"/>
    </source>
</evidence>
<comment type="caution">
    <text evidence="2">The sequence shown here is derived from an EMBL/GenBank/DDBJ whole genome shotgun (WGS) entry which is preliminary data.</text>
</comment>
<protein>
    <submittedName>
        <fullName evidence="2">SMI1/KNR4 family protein</fullName>
    </submittedName>
</protein>
<gene>
    <name evidence="2" type="ORF">WAK64_07855</name>
</gene>
<feature type="domain" description="Knr4/Smi1-like" evidence="1">
    <location>
        <begin position="32"/>
        <end position="174"/>
    </location>
</feature>
<proteinExistence type="predicted"/>
<name>A0ABU8HC96_9BACI</name>
<dbReference type="RefSeq" id="WP_336586409.1">
    <property type="nucleotide sequence ID" value="NZ_JBBAXC010000005.1"/>
</dbReference>
<dbReference type="Gene3D" id="3.40.1580.10">
    <property type="entry name" value="SMI1/KNR4-like"/>
    <property type="match status" value="1"/>
</dbReference>
<accession>A0ABU8HC96</accession>
<dbReference type="Proteomes" id="UP001312865">
    <property type="component" value="Unassembled WGS sequence"/>
</dbReference>
<dbReference type="InterPro" id="IPR018958">
    <property type="entry name" value="Knr4/Smi1-like_dom"/>
</dbReference>
<sequence>MDYGVLKQRIETIVKRINEIGGKITDLVIEKPATLQQIEECERLLGLSLPKSFKKVLLEFSSGFNFCWFFPENYKLQEEFSGIFSGKLHCGLGLIKQVDDEKNSWVDKVFLNPNDEYDKVWHNKLAFYEVGNGDYIAFDLVENDNDASVMYLSHDDGEGHGYKLGENFVDFLEKWSRIGFVGGEDWQWLPFTLNQTSGLLPESNSANHFRELLQVEI</sequence>
<organism evidence="2 3">
    <name type="scientific">Bacillus spongiae</name>
    <dbReference type="NCBI Taxonomy" id="2683610"/>
    <lineage>
        <taxon>Bacteria</taxon>
        <taxon>Bacillati</taxon>
        <taxon>Bacillota</taxon>
        <taxon>Bacilli</taxon>
        <taxon>Bacillales</taxon>
        <taxon>Bacillaceae</taxon>
        <taxon>Bacillus</taxon>
    </lineage>
</organism>
<dbReference type="Pfam" id="PF09346">
    <property type="entry name" value="SMI1_KNR4"/>
    <property type="match status" value="1"/>
</dbReference>
<keyword evidence="3" id="KW-1185">Reference proteome</keyword>